<dbReference type="Proteomes" id="UP000220078">
    <property type="component" value="Unassembled WGS sequence"/>
</dbReference>
<dbReference type="AlphaFoldDB" id="A0A855D0I1"/>
<accession>A0A855D0I1</accession>
<protein>
    <recommendedName>
        <fullName evidence="3">Ribosome biogenesis GTPase</fullName>
    </recommendedName>
</protein>
<evidence type="ECO:0000313" key="1">
    <source>
        <dbReference type="EMBL" id="PEN89190.1"/>
    </source>
</evidence>
<comment type="caution">
    <text evidence="1">The sequence shown here is derived from an EMBL/GenBank/DDBJ whole genome shotgun (WGS) entry which is preliminary data.</text>
</comment>
<dbReference type="EMBL" id="NUAP01000022">
    <property type="protein sequence ID" value="PEN89190.1"/>
    <property type="molecule type" value="Genomic_DNA"/>
</dbReference>
<evidence type="ECO:0008006" key="3">
    <source>
        <dbReference type="Google" id="ProtNLM"/>
    </source>
</evidence>
<gene>
    <name evidence="1" type="ORF">CN551_10855</name>
</gene>
<proteinExistence type="predicted"/>
<dbReference type="RefSeq" id="WP_000398685.1">
    <property type="nucleotide sequence ID" value="NZ_CP036090.1"/>
</dbReference>
<sequence length="98" mass="11391">MEGLLISKIGFDLINHEGNLNIGYEDIVDISRECKFSNCSHTNEPQCAVKKAMSDGILSEEIFKNYYRHLNEAQYVSKQRNKTKAIDYMKQLKLFQKN</sequence>
<reference evidence="1 2" key="1">
    <citation type="submission" date="2017-09" db="EMBL/GenBank/DDBJ databases">
        <title>Large-scale bioinformatics analysis of Bacillus genomes uncovers conserved roles of natural products in bacterial physiology.</title>
        <authorList>
            <consortium name="Agbiome Team Llc"/>
            <person name="Bleich R.M."/>
            <person name="Kirk G.J."/>
            <person name="Santa Maria K.C."/>
            <person name="Allen S.E."/>
            <person name="Farag S."/>
            <person name="Shank E.A."/>
            <person name="Bowers A."/>
        </authorList>
    </citation>
    <scope>NUCLEOTIDE SEQUENCE [LARGE SCALE GENOMIC DNA]</scope>
    <source>
        <strain evidence="1 2">AFS027629</strain>
    </source>
</reference>
<organism evidence="1 2">
    <name type="scientific">Bacillus toyonensis</name>
    <dbReference type="NCBI Taxonomy" id="155322"/>
    <lineage>
        <taxon>Bacteria</taxon>
        <taxon>Bacillati</taxon>
        <taxon>Bacillota</taxon>
        <taxon>Bacilli</taxon>
        <taxon>Bacillales</taxon>
        <taxon>Bacillaceae</taxon>
        <taxon>Bacillus</taxon>
        <taxon>Bacillus cereus group</taxon>
    </lineage>
</organism>
<evidence type="ECO:0000313" key="2">
    <source>
        <dbReference type="Proteomes" id="UP000220078"/>
    </source>
</evidence>
<dbReference type="Gene3D" id="1.10.40.50">
    <property type="entry name" value="Probable gtpase engc, domain 3"/>
    <property type="match status" value="1"/>
</dbReference>
<name>A0A855D0I1_9BACI</name>